<reference evidence="1" key="1">
    <citation type="submission" date="2020-06" db="EMBL/GenBank/DDBJ databases">
        <title>WGS assembly of Ceratodon purpureus strain R40.</title>
        <authorList>
            <person name="Carey S.B."/>
            <person name="Jenkins J."/>
            <person name="Shu S."/>
            <person name="Lovell J.T."/>
            <person name="Sreedasyam A."/>
            <person name="Maumus F."/>
            <person name="Tiley G.P."/>
            <person name="Fernandez-Pozo N."/>
            <person name="Barry K."/>
            <person name="Chen C."/>
            <person name="Wang M."/>
            <person name="Lipzen A."/>
            <person name="Daum C."/>
            <person name="Saski C.A."/>
            <person name="Payton A.C."/>
            <person name="Mcbreen J.C."/>
            <person name="Conrad R.E."/>
            <person name="Kollar L.M."/>
            <person name="Olsson S."/>
            <person name="Huttunen S."/>
            <person name="Landis J.B."/>
            <person name="Wickett N.J."/>
            <person name="Johnson M.G."/>
            <person name="Rensing S.A."/>
            <person name="Grimwood J."/>
            <person name="Schmutz J."/>
            <person name="Mcdaniel S.F."/>
        </authorList>
    </citation>
    <scope>NUCLEOTIDE SEQUENCE</scope>
    <source>
        <strain evidence="1">R40</strain>
    </source>
</reference>
<gene>
    <name evidence="1" type="ORF">KC19_7G075200</name>
</gene>
<dbReference type="Proteomes" id="UP000822688">
    <property type="component" value="Chromosome 7"/>
</dbReference>
<dbReference type="EMBL" id="CM026428">
    <property type="protein sequence ID" value="KAG0566589.1"/>
    <property type="molecule type" value="Genomic_DNA"/>
</dbReference>
<dbReference type="AlphaFoldDB" id="A0A8T0H8M1"/>
<keyword evidence="2" id="KW-1185">Reference proteome</keyword>
<evidence type="ECO:0000313" key="1">
    <source>
        <dbReference type="EMBL" id="KAG0566589.1"/>
    </source>
</evidence>
<sequence>MWWLIVLVFRVRWRVWGIGLSWWCAPVGGRFFRFRHCTKNQCYVVCLLISHFQCTHMDDIDGFGVG</sequence>
<evidence type="ECO:0000313" key="2">
    <source>
        <dbReference type="Proteomes" id="UP000822688"/>
    </source>
</evidence>
<comment type="caution">
    <text evidence="1">The sequence shown here is derived from an EMBL/GenBank/DDBJ whole genome shotgun (WGS) entry which is preliminary data.</text>
</comment>
<accession>A0A8T0H8M1</accession>
<organism evidence="1 2">
    <name type="scientific">Ceratodon purpureus</name>
    <name type="common">Fire moss</name>
    <name type="synonym">Dicranum purpureum</name>
    <dbReference type="NCBI Taxonomy" id="3225"/>
    <lineage>
        <taxon>Eukaryota</taxon>
        <taxon>Viridiplantae</taxon>
        <taxon>Streptophyta</taxon>
        <taxon>Embryophyta</taxon>
        <taxon>Bryophyta</taxon>
        <taxon>Bryophytina</taxon>
        <taxon>Bryopsida</taxon>
        <taxon>Dicranidae</taxon>
        <taxon>Pseudoditrichales</taxon>
        <taxon>Ditrichaceae</taxon>
        <taxon>Ceratodon</taxon>
    </lineage>
</organism>
<proteinExistence type="predicted"/>
<name>A0A8T0H8M1_CERPU</name>
<protein>
    <submittedName>
        <fullName evidence="1">Uncharacterized protein</fullName>
    </submittedName>
</protein>